<dbReference type="EMBL" id="SOML01000001">
    <property type="protein sequence ID" value="TFD98679.1"/>
    <property type="molecule type" value="Genomic_DNA"/>
</dbReference>
<dbReference type="OrthoDB" id="1099385at2"/>
<evidence type="ECO:0000313" key="5">
    <source>
        <dbReference type="EMBL" id="TFD98679.1"/>
    </source>
</evidence>
<dbReference type="InterPro" id="IPR019734">
    <property type="entry name" value="TPR_rpt"/>
</dbReference>
<name>A0A4Y8L7S2_9BACT</name>
<keyword evidence="4" id="KW-0732">Signal</keyword>
<organism evidence="5 6">
    <name type="scientific">Dysgonomonas capnocytophagoides</name>
    <dbReference type="NCBI Taxonomy" id="45254"/>
    <lineage>
        <taxon>Bacteria</taxon>
        <taxon>Pseudomonadati</taxon>
        <taxon>Bacteroidota</taxon>
        <taxon>Bacteroidia</taxon>
        <taxon>Bacteroidales</taxon>
        <taxon>Dysgonomonadaceae</taxon>
        <taxon>Dysgonomonas</taxon>
    </lineage>
</organism>
<dbReference type="PANTHER" id="PTHR45586:SF1">
    <property type="entry name" value="LIPOPOLYSACCHARIDE ASSEMBLY PROTEIN B"/>
    <property type="match status" value="1"/>
</dbReference>
<evidence type="ECO:0000256" key="4">
    <source>
        <dbReference type="SAM" id="SignalP"/>
    </source>
</evidence>
<dbReference type="STRING" id="1121485.GCA_000426485_00949"/>
<evidence type="ECO:0000256" key="2">
    <source>
        <dbReference type="ARBA" id="ARBA00022803"/>
    </source>
</evidence>
<keyword evidence="6" id="KW-1185">Reference proteome</keyword>
<dbReference type="SUPFAM" id="SSF48452">
    <property type="entry name" value="TPR-like"/>
    <property type="match status" value="1"/>
</dbReference>
<dbReference type="PANTHER" id="PTHR45586">
    <property type="entry name" value="TPR REPEAT-CONTAINING PROTEIN PA4667"/>
    <property type="match status" value="1"/>
</dbReference>
<evidence type="ECO:0000256" key="3">
    <source>
        <dbReference type="PROSITE-ProRule" id="PRU00339"/>
    </source>
</evidence>
<sequence>MKKILLSAGLCMLVTLSFAQKKAVKDAKGAMNSKNYSEARDLIKPALTNPETQNDPETWKLAGDIENKQFEAENMKQMLQQQPDEKTMYTALFATYDPYVKADELGQLPDEKGKIKNKYRKDIATIMRANHPSFINGGVYYNNQKEYSKAADFFQKYWEIPSMAVFDDEKDKINTNDSTFQTIKYYAVICAIQASQGGDAAVKEKETQRAITLLNKLISEPFVANSTYKENEAYELLASEYESVGDTVKFIETLEAGAKKFPESKYFVPNLINQYIKKGERDKAIAYLDKAIAESPSSACDMYSVKAALYAEKQDYKTADDTYSAALSKDPNCERALEGLAVSYILQAQNLKEQAGNTSVAKDRAALDDQAKALYNKAIPLLEKYKESLLARKADEGDLKAMYVKLQNVYYNLDINDKYEEASKELEKYKY</sequence>
<gene>
    <name evidence="5" type="ORF">E2605_00920</name>
</gene>
<comment type="caution">
    <text evidence="5">The sequence shown here is derived from an EMBL/GenBank/DDBJ whole genome shotgun (WGS) entry which is preliminary data.</text>
</comment>
<protein>
    <submittedName>
        <fullName evidence="5">Uncharacterized protein</fullName>
    </submittedName>
</protein>
<dbReference type="Proteomes" id="UP000297861">
    <property type="component" value="Unassembled WGS sequence"/>
</dbReference>
<dbReference type="Gene3D" id="1.25.40.10">
    <property type="entry name" value="Tetratricopeptide repeat domain"/>
    <property type="match status" value="1"/>
</dbReference>
<proteinExistence type="predicted"/>
<dbReference type="PROSITE" id="PS50005">
    <property type="entry name" value="TPR"/>
    <property type="match status" value="1"/>
</dbReference>
<feature type="repeat" description="TPR" evidence="3">
    <location>
        <begin position="300"/>
        <end position="333"/>
    </location>
</feature>
<dbReference type="InterPro" id="IPR011990">
    <property type="entry name" value="TPR-like_helical_dom_sf"/>
</dbReference>
<keyword evidence="1" id="KW-0677">Repeat</keyword>
<dbReference type="AlphaFoldDB" id="A0A4Y8L7S2"/>
<dbReference type="SMART" id="SM00028">
    <property type="entry name" value="TPR"/>
    <property type="match status" value="2"/>
</dbReference>
<evidence type="ECO:0000313" key="6">
    <source>
        <dbReference type="Proteomes" id="UP000297861"/>
    </source>
</evidence>
<feature type="signal peptide" evidence="4">
    <location>
        <begin position="1"/>
        <end position="19"/>
    </location>
</feature>
<keyword evidence="2 3" id="KW-0802">TPR repeat</keyword>
<feature type="chain" id="PRO_5021431796" evidence="4">
    <location>
        <begin position="20"/>
        <end position="431"/>
    </location>
</feature>
<dbReference type="InterPro" id="IPR051012">
    <property type="entry name" value="CellSynth/LPSAsmb/PSIAsmb"/>
</dbReference>
<reference evidence="5 6" key="1">
    <citation type="submission" date="2019-03" db="EMBL/GenBank/DDBJ databases">
        <title>San Antonio Military Medical Center submission to MRSN (WRAIR), pending publication.</title>
        <authorList>
            <person name="Blyth D.M."/>
            <person name="Mccarthy S.L."/>
            <person name="Schall S.E."/>
            <person name="Stam J.A."/>
            <person name="Ong A.C."/>
            <person name="Mcgann P.T."/>
        </authorList>
    </citation>
    <scope>NUCLEOTIDE SEQUENCE [LARGE SCALE GENOMIC DNA]</scope>
    <source>
        <strain evidence="5 6">MRSN571793</strain>
    </source>
</reference>
<evidence type="ECO:0000256" key="1">
    <source>
        <dbReference type="ARBA" id="ARBA00022737"/>
    </source>
</evidence>
<accession>A0A4Y8L7S2</accession>
<dbReference type="RefSeq" id="WP_026625173.1">
    <property type="nucleotide sequence ID" value="NZ_JAWZLG010000034.1"/>
</dbReference>